<keyword evidence="2" id="KW-1185">Reference proteome</keyword>
<accession>A0A9P6T5Z0</accession>
<proteinExistence type="predicted"/>
<sequence length="92" mass="10480">MANILQELKNFKNKKEELSAFDEIAISMGLISIHKSFQFDRLPSDITSEELPTTMNLIKRGNKICEEALVYLKSTAQGLVLYHLGKVKNLRL</sequence>
<dbReference type="AlphaFoldDB" id="A0A9P6T5Z0"/>
<evidence type="ECO:0000313" key="1">
    <source>
        <dbReference type="EMBL" id="KAG0140437.1"/>
    </source>
</evidence>
<comment type="caution">
    <text evidence="1">The sequence shown here is derived from an EMBL/GenBank/DDBJ whole genome shotgun (WGS) entry which is preliminary data.</text>
</comment>
<name>A0A9P6T5Z0_9BASI</name>
<evidence type="ECO:0000313" key="2">
    <source>
        <dbReference type="Proteomes" id="UP000886653"/>
    </source>
</evidence>
<dbReference type="EMBL" id="MU167444">
    <property type="protein sequence ID" value="KAG0140437.1"/>
    <property type="molecule type" value="Genomic_DNA"/>
</dbReference>
<protein>
    <submittedName>
        <fullName evidence="1">Uncharacterized protein</fullName>
    </submittedName>
</protein>
<reference evidence="1" key="1">
    <citation type="submission" date="2013-11" db="EMBL/GenBank/DDBJ databases">
        <title>Genome sequence of the fusiform rust pathogen reveals effectors for host alternation and coevolution with pine.</title>
        <authorList>
            <consortium name="DOE Joint Genome Institute"/>
            <person name="Smith K."/>
            <person name="Pendleton A."/>
            <person name="Kubisiak T."/>
            <person name="Anderson C."/>
            <person name="Salamov A."/>
            <person name="Aerts A."/>
            <person name="Riley R."/>
            <person name="Clum A."/>
            <person name="Lindquist E."/>
            <person name="Ence D."/>
            <person name="Campbell M."/>
            <person name="Kronenberg Z."/>
            <person name="Feau N."/>
            <person name="Dhillon B."/>
            <person name="Hamelin R."/>
            <person name="Burleigh J."/>
            <person name="Smith J."/>
            <person name="Yandell M."/>
            <person name="Nelson C."/>
            <person name="Grigoriev I."/>
            <person name="Davis J."/>
        </authorList>
    </citation>
    <scope>NUCLEOTIDE SEQUENCE</scope>
    <source>
        <strain evidence="1">G11</strain>
    </source>
</reference>
<gene>
    <name evidence="1" type="ORF">CROQUDRAFT_357604</name>
</gene>
<organism evidence="1 2">
    <name type="scientific">Cronartium quercuum f. sp. fusiforme G11</name>
    <dbReference type="NCBI Taxonomy" id="708437"/>
    <lineage>
        <taxon>Eukaryota</taxon>
        <taxon>Fungi</taxon>
        <taxon>Dikarya</taxon>
        <taxon>Basidiomycota</taxon>
        <taxon>Pucciniomycotina</taxon>
        <taxon>Pucciniomycetes</taxon>
        <taxon>Pucciniales</taxon>
        <taxon>Coleosporiaceae</taxon>
        <taxon>Cronartium</taxon>
    </lineage>
</organism>
<dbReference type="Proteomes" id="UP000886653">
    <property type="component" value="Unassembled WGS sequence"/>
</dbReference>